<organism evidence="3 4">
    <name type="scientific">Rhizomicrobium electricum</name>
    <dbReference type="NCBI Taxonomy" id="480070"/>
    <lineage>
        <taxon>Bacteria</taxon>
        <taxon>Pseudomonadati</taxon>
        <taxon>Pseudomonadota</taxon>
        <taxon>Alphaproteobacteria</taxon>
        <taxon>Micropepsales</taxon>
        <taxon>Micropepsaceae</taxon>
        <taxon>Rhizomicrobium</taxon>
    </lineage>
</organism>
<evidence type="ECO:0000256" key="2">
    <source>
        <dbReference type="ARBA" id="ARBA00023235"/>
    </source>
</evidence>
<dbReference type="InterPro" id="IPR010819">
    <property type="entry name" value="AGE/CE"/>
</dbReference>
<gene>
    <name evidence="3" type="ORF">GCM10008942_35200</name>
</gene>
<accession>A0ABP3Q5N1</accession>
<dbReference type="InterPro" id="IPR012341">
    <property type="entry name" value="6hp_glycosidase-like_sf"/>
</dbReference>
<dbReference type="Pfam" id="PF07221">
    <property type="entry name" value="GlcNAc_2-epim"/>
    <property type="match status" value="1"/>
</dbReference>
<dbReference type="Proteomes" id="UP001499951">
    <property type="component" value="Unassembled WGS sequence"/>
</dbReference>
<sequence>MKQDLRAVTATFEDWLFTSALPLWWQSGADHDHGGFRELLGEDGKPAGTFRRARVQGRQSYVYAQAGVMGWNGPWRDGAPHGLAYLKAHYAQPNGQFCTLVSERGEVLKPDTLLYDQAFALLATATMLKTMPERDDLRAAGHALFDSIVAARKHPAGGFVETGDKPFLSNPHMHFLESLLAWCEVEPDGIWGGWADHIADLARTKFIDAEHGFLREYFAADWSPAPGADGHVVEPGHQFEWAWLLMRWGKLRGHPEIRPVCRRLFDHGCRGVDPKRDAAVHAMNDDFKVTVPTARLWAQTERIKAALMLADGEEALVAEALKGAATLWRYLDTPVRGLWWDRFEPDGHFVKEPAPASSLYHIICCIDCMRNAVK</sequence>
<dbReference type="InterPro" id="IPR008928">
    <property type="entry name" value="6-hairpin_glycosidase_sf"/>
</dbReference>
<comment type="similarity">
    <text evidence="1">Belongs to the N-acylglucosamine 2-epimerase family.</text>
</comment>
<dbReference type="RefSeq" id="WP_166937160.1">
    <property type="nucleotide sequence ID" value="NZ_BAAADD010000010.1"/>
</dbReference>
<proteinExistence type="inferred from homology"/>
<evidence type="ECO:0000313" key="3">
    <source>
        <dbReference type="EMBL" id="GAA0583250.1"/>
    </source>
</evidence>
<comment type="caution">
    <text evidence="3">The sequence shown here is derived from an EMBL/GenBank/DDBJ whole genome shotgun (WGS) entry which is preliminary data.</text>
</comment>
<dbReference type="Gene3D" id="1.50.10.10">
    <property type="match status" value="1"/>
</dbReference>
<evidence type="ECO:0000256" key="1">
    <source>
        <dbReference type="ARBA" id="ARBA00008558"/>
    </source>
</evidence>
<keyword evidence="2" id="KW-0413">Isomerase</keyword>
<reference evidence="4" key="1">
    <citation type="journal article" date="2019" name="Int. J. Syst. Evol. Microbiol.">
        <title>The Global Catalogue of Microorganisms (GCM) 10K type strain sequencing project: providing services to taxonomists for standard genome sequencing and annotation.</title>
        <authorList>
            <consortium name="The Broad Institute Genomics Platform"/>
            <consortium name="The Broad Institute Genome Sequencing Center for Infectious Disease"/>
            <person name="Wu L."/>
            <person name="Ma J."/>
        </authorList>
    </citation>
    <scope>NUCLEOTIDE SEQUENCE [LARGE SCALE GENOMIC DNA]</scope>
    <source>
        <strain evidence="4">JCM 15089</strain>
    </source>
</reference>
<name>A0ABP3Q5N1_9PROT</name>
<dbReference type="EMBL" id="BAAADD010000010">
    <property type="protein sequence ID" value="GAA0583250.1"/>
    <property type="molecule type" value="Genomic_DNA"/>
</dbReference>
<protein>
    <submittedName>
        <fullName evidence="3">AGE family epimerase/isomerase</fullName>
    </submittedName>
</protein>
<dbReference type="SUPFAM" id="SSF48208">
    <property type="entry name" value="Six-hairpin glycosidases"/>
    <property type="match status" value="1"/>
</dbReference>
<keyword evidence="4" id="KW-1185">Reference proteome</keyword>
<dbReference type="PANTHER" id="PTHR15108">
    <property type="entry name" value="N-ACYLGLUCOSAMINE-2-EPIMERASE"/>
    <property type="match status" value="1"/>
</dbReference>
<evidence type="ECO:0000313" key="4">
    <source>
        <dbReference type="Proteomes" id="UP001499951"/>
    </source>
</evidence>